<evidence type="ECO:0000256" key="1">
    <source>
        <dbReference type="SAM" id="MobiDB-lite"/>
    </source>
</evidence>
<comment type="caution">
    <text evidence="2">The sequence shown here is derived from an EMBL/GenBank/DDBJ whole genome shotgun (WGS) entry which is preliminary data.</text>
</comment>
<feature type="compositionally biased region" description="Basic and acidic residues" evidence="1">
    <location>
        <begin position="11"/>
        <end position="28"/>
    </location>
</feature>
<dbReference type="AlphaFoldDB" id="A0A5N5G1F7"/>
<evidence type="ECO:0000313" key="2">
    <source>
        <dbReference type="EMBL" id="KAB2604354.1"/>
    </source>
</evidence>
<organism evidence="2 3">
    <name type="scientific">Pyrus ussuriensis x Pyrus communis</name>
    <dbReference type="NCBI Taxonomy" id="2448454"/>
    <lineage>
        <taxon>Eukaryota</taxon>
        <taxon>Viridiplantae</taxon>
        <taxon>Streptophyta</taxon>
        <taxon>Embryophyta</taxon>
        <taxon>Tracheophyta</taxon>
        <taxon>Spermatophyta</taxon>
        <taxon>Magnoliopsida</taxon>
        <taxon>eudicotyledons</taxon>
        <taxon>Gunneridae</taxon>
        <taxon>Pentapetalae</taxon>
        <taxon>rosids</taxon>
        <taxon>fabids</taxon>
        <taxon>Rosales</taxon>
        <taxon>Rosaceae</taxon>
        <taxon>Amygdaloideae</taxon>
        <taxon>Maleae</taxon>
        <taxon>Pyrus</taxon>
    </lineage>
</organism>
<reference evidence="2 3" key="2">
    <citation type="submission" date="2019-11" db="EMBL/GenBank/DDBJ databases">
        <title>A de novo genome assembly of a pear dwarfing rootstock.</title>
        <authorList>
            <person name="Wang F."/>
            <person name="Wang J."/>
            <person name="Li S."/>
            <person name="Zhang Y."/>
            <person name="Fang M."/>
            <person name="Ma L."/>
            <person name="Zhao Y."/>
            <person name="Jiang S."/>
        </authorList>
    </citation>
    <scope>NUCLEOTIDE SEQUENCE [LARGE SCALE GENOMIC DNA]</scope>
    <source>
        <strain evidence="2">S2</strain>
        <tissue evidence="2">Leaf</tissue>
    </source>
</reference>
<protein>
    <submittedName>
        <fullName evidence="2">Uncharacterized protein</fullName>
    </submittedName>
</protein>
<feature type="compositionally biased region" description="Polar residues" evidence="1">
    <location>
        <begin position="29"/>
        <end position="41"/>
    </location>
</feature>
<proteinExistence type="predicted"/>
<dbReference type="Proteomes" id="UP000327157">
    <property type="component" value="Unassembled WGS sequence"/>
</dbReference>
<accession>A0A5N5G1F7</accession>
<keyword evidence="3" id="KW-1185">Reference proteome</keyword>
<dbReference type="EMBL" id="SMOL01000628">
    <property type="protein sequence ID" value="KAB2604354.1"/>
    <property type="molecule type" value="Genomic_DNA"/>
</dbReference>
<sequence>MKVLKNSILKPSEKANDKDCTLREKASQEESTAAAGNSLEKTPSFVTQENVIVMLEKELHRSLEDWKYVPEPPYLTSILYMPSSKG</sequence>
<evidence type="ECO:0000313" key="3">
    <source>
        <dbReference type="Proteomes" id="UP000327157"/>
    </source>
</evidence>
<gene>
    <name evidence="2" type="ORF">D8674_037781</name>
</gene>
<feature type="region of interest" description="Disordered" evidence="1">
    <location>
        <begin position="1"/>
        <end position="41"/>
    </location>
</feature>
<name>A0A5N5G1F7_9ROSA</name>
<reference evidence="2 3" key="1">
    <citation type="submission" date="2019-09" db="EMBL/GenBank/DDBJ databases">
        <authorList>
            <person name="Ou C."/>
        </authorList>
    </citation>
    <scope>NUCLEOTIDE SEQUENCE [LARGE SCALE GENOMIC DNA]</scope>
    <source>
        <strain evidence="2">S2</strain>
        <tissue evidence="2">Leaf</tissue>
    </source>
</reference>